<dbReference type="Gene3D" id="3.40.50.150">
    <property type="entry name" value="Vaccinia Virus protein VP39"/>
    <property type="match status" value="1"/>
</dbReference>
<evidence type="ECO:0000313" key="2">
    <source>
        <dbReference type="EMBL" id="OIV38014.1"/>
    </source>
</evidence>
<gene>
    <name evidence="2" type="ORF">BIV57_08030</name>
</gene>
<dbReference type="InterPro" id="IPR029063">
    <property type="entry name" value="SAM-dependent_MTases_sf"/>
</dbReference>
<dbReference type="STRING" id="1428644.BIV57_08030"/>
<dbReference type="CDD" id="cd02440">
    <property type="entry name" value="AdoMet_MTases"/>
    <property type="match status" value="1"/>
</dbReference>
<keyword evidence="3" id="KW-1185">Reference proteome</keyword>
<accession>A0A1J7BH78</accession>
<feature type="domain" description="Methyltransferase" evidence="1">
    <location>
        <begin position="55"/>
        <end position="152"/>
    </location>
</feature>
<dbReference type="Proteomes" id="UP000243342">
    <property type="component" value="Unassembled WGS sequence"/>
</dbReference>
<protein>
    <recommendedName>
        <fullName evidence="1">Methyltransferase domain-containing protein</fullName>
    </recommendedName>
</protein>
<evidence type="ECO:0000259" key="1">
    <source>
        <dbReference type="Pfam" id="PF13649"/>
    </source>
</evidence>
<dbReference type="GO" id="GO:0008168">
    <property type="term" value="F:methyltransferase activity"/>
    <property type="evidence" value="ECO:0007669"/>
    <property type="project" value="UniProtKB-ARBA"/>
</dbReference>
<dbReference type="AlphaFoldDB" id="A0A1J7BH78"/>
<dbReference type="OrthoDB" id="503216at2"/>
<dbReference type="EMBL" id="MLCF01000035">
    <property type="protein sequence ID" value="OIV38014.1"/>
    <property type="molecule type" value="Genomic_DNA"/>
</dbReference>
<evidence type="ECO:0000313" key="3">
    <source>
        <dbReference type="Proteomes" id="UP000243342"/>
    </source>
</evidence>
<sequence length="351" mass="37482">MTTNGRPGYGDATAHYLSARRRDPVKVLMEEVATHRVLSRAVAALDLAPGAPLTVLDLGAGTGDGLALLTERHGEPAAPAAGHPLRYTGLDADPGMVATAQQLRPEARFVQGDMRDAGDPERFGGTDLYLSCGVPWSHLDPDAARTALAGILAAAARRATAARPRRTAIVVDVLGRYSVEWTPNWGRTRWNYAMSFFEDVDATVEEIMHTYDRPGLDALIHQAADAARLPALGVPFAVEYADRSVLTGRHTATRALNPALPAPYRTLVNRLHRGEDIDPAELRHTPPTEGAPDDVLRFHAEFADGWNTLLATAAAGPEALARALLEHELKAPRGLGAGHSLSAVVLVRPGG</sequence>
<dbReference type="Pfam" id="PF13649">
    <property type="entry name" value="Methyltransf_25"/>
    <property type="match status" value="1"/>
</dbReference>
<comment type="caution">
    <text evidence="2">The sequence shown here is derived from an EMBL/GenBank/DDBJ whole genome shotgun (WGS) entry which is preliminary data.</text>
</comment>
<dbReference type="InterPro" id="IPR041698">
    <property type="entry name" value="Methyltransf_25"/>
</dbReference>
<dbReference type="SUPFAM" id="SSF53335">
    <property type="entry name" value="S-adenosyl-L-methionine-dependent methyltransferases"/>
    <property type="match status" value="1"/>
</dbReference>
<proteinExistence type="predicted"/>
<organism evidence="2 3">
    <name type="scientific">Mangrovactinospora gilvigrisea</name>
    <dbReference type="NCBI Taxonomy" id="1428644"/>
    <lineage>
        <taxon>Bacteria</taxon>
        <taxon>Bacillati</taxon>
        <taxon>Actinomycetota</taxon>
        <taxon>Actinomycetes</taxon>
        <taxon>Kitasatosporales</taxon>
        <taxon>Streptomycetaceae</taxon>
        <taxon>Mangrovactinospora</taxon>
    </lineage>
</organism>
<reference evidence="2 3" key="1">
    <citation type="submission" date="2016-10" db="EMBL/GenBank/DDBJ databases">
        <title>Genome sequence of Streptomyces gilvigriseus MUSC 26.</title>
        <authorList>
            <person name="Lee L.-H."/>
            <person name="Ser H.-L."/>
        </authorList>
    </citation>
    <scope>NUCLEOTIDE SEQUENCE [LARGE SCALE GENOMIC DNA]</scope>
    <source>
        <strain evidence="2 3">MUSC 26</strain>
    </source>
</reference>
<name>A0A1J7BH78_9ACTN</name>
<dbReference type="RefSeq" id="WP_071656021.1">
    <property type="nucleotide sequence ID" value="NZ_MLCF01000035.1"/>
</dbReference>